<feature type="domain" description="Cardiolipin synthase N-terminal" evidence="8">
    <location>
        <begin position="12"/>
        <end position="58"/>
    </location>
</feature>
<protein>
    <recommendedName>
        <fullName evidence="8">Cardiolipin synthase N-terminal domain-containing protein</fullName>
    </recommendedName>
</protein>
<evidence type="ECO:0000313" key="10">
    <source>
        <dbReference type="Proteomes" id="UP000451860"/>
    </source>
</evidence>
<dbReference type="RefSeq" id="WP_152204097.1">
    <property type="nucleotide sequence ID" value="NZ_VUKF01000042.1"/>
</dbReference>
<keyword evidence="10" id="KW-1185">Reference proteome</keyword>
<dbReference type="GO" id="GO:0005886">
    <property type="term" value="C:plasma membrane"/>
    <property type="evidence" value="ECO:0007669"/>
    <property type="project" value="UniProtKB-SubCell"/>
</dbReference>
<dbReference type="OrthoDB" id="3298527at2"/>
<keyword evidence="5 7" id="KW-0472">Membrane</keyword>
<feature type="transmembrane region" description="Helical" evidence="7">
    <location>
        <begin position="37"/>
        <end position="56"/>
    </location>
</feature>
<evidence type="ECO:0000256" key="7">
    <source>
        <dbReference type="SAM" id="Phobius"/>
    </source>
</evidence>
<keyword evidence="2" id="KW-1003">Cell membrane</keyword>
<organism evidence="9 10">
    <name type="scientific">Georgenia thermotolerans</name>
    <dbReference type="NCBI Taxonomy" id="527326"/>
    <lineage>
        <taxon>Bacteria</taxon>
        <taxon>Bacillati</taxon>
        <taxon>Actinomycetota</taxon>
        <taxon>Actinomycetes</taxon>
        <taxon>Micrococcales</taxon>
        <taxon>Bogoriellaceae</taxon>
        <taxon>Georgenia</taxon>
    </lineage>
</organism>
<evidence type="ECO:0000313" key="9">
    <source>
        <dbReference type="EMBL" id="KAE8764367.1"/>
    </source>
</evidence>
<evidence type="ECO:0000256" key="5">
    <source>
        <dbReference type="ARBA" id="ARBA00023136"/>
    </source>
</evidence>
<evidence type="ECO:0000259" key="8">
    <source>
        <dbReference type="Pfam" id="PF13396"/>
    </source>
</evidence>
<comment type="caution">
    <text evidence="9">The sequence shown here is derived from an EMBL/GenBank/DDBJ whole genome shotgun (WGS) entry which is preliminary data.</text>
</comment>
<accession>A0A7J5UPY6</accession>
<dbReference type="InterPro" id="IPR027379">
    <property type="entry name" value="CLS_N"/>
</dbReference>
<gene>
    <name evidence="9" type="ORF">GB883_09465</name>
</gene>
<keyword evidence="4 7" id="KW-1133">Transmembrane helix</keyword>
<name>A0A7J5UPY6_9MICO</name>
<evidence type="ECO:0000256" key="3">
    <source>
        <dbReference type="ARBA" id="ARBA00022692"/>
    </source>
</evidence>
<keyword evidence="3 7" id="KW-0812">Transmembrane</keyword>
<evidence type="ECO:0000256" key="1">
    <source>
        <dbReference type="ARBA" id="ARBA00004651"/>
    </source>
</evidence>
<evidence type="ECO:0000256" key="4">
    <source>
        <dbReference type="ARBA" id="ARBA00022989"/>
    </source>
</evidence>
<feature type="region of interest" description="Disordered" evidence="6">
    <location>
        <begin position="65"/>
        <end position="174"/>
    </location>
</feature>
<sequence length="174" mass="18908">MGRLVPVILLLAIVIYAIIDCIRTPKDSVPTGIPKTVWVLLIVIFPGLGALAWLLVSRIARSESSGSARAGGAAGGWSPEPRRPARRSGPVAPDDDPEFLARLEAERRRAERERRARERRQAKDAGGGADDGARPHGADRPEPDRHEPDRTEADHHETDRREADRHDGGAGSDA</sequence>
<evidence type="ECO:0000256" key="2">
    <source>
        <dbReference type="ARBA" id="ARBA00022475"/>
    </source>
</evidence>
<comment type="subcellular location">
    <subcellularLocation>
        <location evidence="1">Cell membrane</location>
        <topology evidence="1">Multi-pass membrane protein</topology>
    </subcellularLocation>
</comment>
<dbReference type="Proteomes" id="UP000451860">
    <property type="component" value="Unassembled WGS sequence"/>
</dbReference>
<evidence type="ECO:0000256" key="6">
    <source>
        <dbReference type="SAM" id="MobiDB-lite"/>
    </source>
</evidence>
<reference evidence="9 10" key="1">
    <citation type="submission" date="2019-10" db="EMBL/GenBank/DDBJ databases">
        <title>Georgenia wutianyii sp. nov. and Georgenia yuyongxinii sp. nov. isolated from plateau pika (Ochotona curzoniae) in the Qinghai-Tibet plateau of China.</title>
        <authorList>
            <person name="Tian Z."/>
        </authorList>
    </citation>
    <scope>NUCLEOTIDE SEQUENCE [LARGE SCALE GENOMIC DNA]</scope>
    <source>
        <strain evidence="9 10">DSM 21501</strain>
    </source>
</reference>
<dbReference type="EMBL" id="WHJE01000035">
    <property type="protein sequence ID" value="KAE8764367.1"/>
    <property type="molecule type" value="Genomic_DNA"/>
</dbReference>
<proteinExistence type="predicted"/>
<feature type="compositionally biased region" description="Basic and acidic residues" evidence="6">
    <location>
        <begin position="131"/>
        <end position="168"/>
    </location>
</feature>
<feature type="compositionally biased region" description="Basic and acidic residues" evidence="6">
    <location>
        <begin position="99"/>
        <end position="123"/>
    </location>
</feature>
<dbReference type="AlphaFoldDB" id="A0A7J5UPY6"/>
<dbReference type="Pfam" id="PF13396">
    <property type="entry name" value="PLDc_N"/>
    <property type="match status" value="1"/>
</dbReference>